<dbReference type="Proteomes" id="UP000613266">
    <property type="component" value="Unassembled WGS sequence"/>
</dbReference>
<feature type="domain" description="Hemerythrin-like" evidence="1">
    <location>
        <begin position="14"/>
        <end position="144"/>
    </location>
</feature>
<gene>
    <name evidence="2" type="ORF">I7X39_20080</name>
</gene>
<organism evidence="2 3">
    <name type="scientific">Inhella proteolytica</name>
    <dbReference type="NCBI Taxonomy" id="2795029"/>
    <lineage>
        <taxon>Bacteria</taxon>
        <taxon>Pseudomonadati</taxon>
        <taxon>Pseudomonadota</taxon>
        <taxon>Betaproteobacteria</taxon>
        <taxon>Burkholderiales</taxon>
        <taxon>Sphaerotilaceae</taxon>
        <taxon>Inhella</taxon>
    </lineage>
</organism>
<comment type="caution">
    <text evidence="2">The sequence shown here is derived from an EMBL/GenBank/DDBJ whole genome shotgun (WGS) entry which is preliminary data.</text>
</comment>
<evidence type="ECO:0000313" key="3">
    <source>
        <dbReference type="Proteomes" id="UP000613266"/>
    </source>
</evidence>
<keyword evidence="3" id="KW-1185">Reference proteome</keyword>
<dbReference type="RefSeq" id="WP_198112966.1">
    <property type="nucleotide sequence ID" value="NZ_JAEDAK010000019.1"/>
</dbReference>
<name>A0A931NJN5_9BURK</name>
<dbReference type="InterPro" id="IPR012312">
    <property type="entry name" value="Hemerythrin-like"/>
</dbReference>
<sequence length="167" mass="18794">MNLYPSPSAGFDEPFEMLHACHERVERMLHLLERLAAHLAQVGPDTQAQQAAADVLRYFEIAAPHHHEDEERHVLPRLRAQGLAELADRIAADHRRMHGAWQPLRDQLFAVQRAQHPDCAEWPAFCALYRAHIQLEEGQAFPAAAAQCDAGQLQAMGAEMAGRRQAR</sequence>
<evidence type="ECO:0000259" key="1">
    <source>
        <dbReference type="Pfam" id="PF01814"/>
    </source>
</evidence>
<dbReference type="EMBL" id="JAEDAK010000019">
    <property type="protein sequence ID" value="MBH9579199.1"/>
    <property type="molecule type" value="Genomic_DNA"/>
</dbReference>
<dbReference type="AlphaFoldDB" id="A0A931NJN5"/>
<proteinExistence type="predicted"/>
<dbReference type="Gene3D" id="1.20.120.520">
    <property type="entry name" value="nmb1532 protein domain like"/>
    <property type="match status" value="1"/>
</dbReference>
<protein>
    <submittedName>
        <fullName evidence="2">Hemerythrin domain-containing protein</fullName>
    </submittedName>
</protein>
<dbReference type="Pfam" id="PF01814">
    <property type="entry name" value="Hemerythrin"/>
    <property type="match status" value="1"/>
</dbReference>
<evidence type="ECO:0000313" key="2">
    <source>
        <dbReference type="EMBL" id="MBH9579199.1"/>
    </source>
</evidence>
<reference evidence="2" key="1">
    <citation type="submission" date="2020-12" db="EMBL/GenBank/DDBJ databases">
        <title>The genome sequence of Inhella sp. 1Y17.</title>
        <authorList>
            <person name="Liu Y."/>
        </authorList>
    </citation>
    <scope>NUCLEOTIDE SEQUENCE</scope>
    <source>
        <strain evidence="2">1Y17</strain>
    </source>
</reference>
<accession>A0A931NJN5</accession>
<dbReference type="CDD" id="cd12108">
    <property type="entry name" value="Hr-like"/>
    <property type="match status" value="1"/>
</dbReference>